<keyword evidence="3" id="KW-1185">Reference proteome</keyword>
<sequence>MLPKSRIFSATLVGLGVALVAGGAAAPAFLNYDGRLPLDLGNTTWTLRDDSASTRLITDGRVLEVPVTRQLHLDVQQPATQDVAGVRIGSTWMRDSFQDEQERLIEASTWSYTMDRVSGQAQTPATLAHTIGMPPEEVDVDGVWLKFPSDAEQTTYDVFDETLRQARPATYIDSQEREGRTIHHYRQVIEPTNVAELHDGLFVAGEIDGRPAPLFHSVTRDLYVDQISGVVIDAEVAVDDYYAFTAEGPERQTVLTFEGERDEAQVAAALAEVKDIHGQATARLIQWAVIGVGVLLALAGLIGAFATGARTRRRPPGGGDAGSGQ</sequence>
<keyword evidence="1" id="KW-0812">Transmembrane</keyword>
<reference evidence="2" key="1">
    <citation type="submission" date="2023-07" db="EMBL/GenBank/DDBJ databases">
        <title>Sequencing the genomes of 1000 actinobacteria strains.</title>
        <authorList>
            <person name="Klenk H.-P."/>
        </authorList>
    </citation>
    <scope>NUCLEOTIDE SEQUENCE</scope>
    <source>
        <strain evidence="2">DSM 107476</strain>
    </source>
</reference>
<comment type="caution">
    <text evidence="2">The sequence shown here is derived from an EMBL/GenBank/DDBJ whole genome shotgun (WGS) entry which is preliminary data.</text>
</comment>
<feature type="transmembrane region" description="Helical" evidence="1">
    <location>
        <begin position="284"/>
        <end position="306"/>
    </location>
</feature>
<accession>A0ABU1ZU74</accession>
<dbReference type="InterPro" id="IPR021424">
    <property type="entry name" value="PorA"/>
</dbReference>
<dbReference type="EMBL" id="JAVDXZ010000001">
    <property type="protein sequence ID" value="MDR7328486.1"/>
    <property type="molecule type" value="Genomic_DNA"/>
</dbReference>
<dbReference type="RefSeq" id="WP_290197317.1">
    <property type="nucleotide sequence ID" value="NZ_CP047654.1"/>
</dbReference>
<protein>
    <recommendedName>
        <fullName evidence="4">DUF3068 domain-containing protein</fullName>
    </recommendedName>
</protein>
<dbReference type="Pfam" id="PF11271">
    <property type="entry name" value="PorA"/>
    <property type="match status" value="1"/>
</dbReference>
<dbReference type="Proteomes" id="UP001180840">
    <property type="component" value="Unassembled WGS sequence"/>
</dbReference>
<evidence type="ECO:0000313" key="2">
    <source>
        <dbReference type="EMBL" id="MDR7328486.1"/>
    </source>
</evidence>
<evidence type="ECO:0000256" key="1">
    <source>
        <dbReference type="SAM" id="Phobius"/>
    </source>
</evidence>
<name>A0ABU1ZU74_9CORY</name>
<organism evidence="2 3">
    <name type="scientific">Corynebacterium guangdongense</name>
    <dbReference type="NCBI Taxonomy" id="1783348"/>
    <lineage>
        <taxon>Bacteria</taxon>
        <taxon>Bacillati</taxon>
        <taxon>Actinomycetota</taxon>
        <taxon>Actinomycetes</taxon>
        <taxon>Mycobacteriales</taxon>
        <taxon>Corynebacteriaceae</taxon>
        <taxon>Corynebacterium</taxon>
    </lineage>
</organism>
<gene>
    <name evidence="2" type="ORF">J2S39_000162</name>
</gene>
<keyword evidence="1" id="KW-1133">Transmembrane helix</keyword>
<proteinExistence type="predicted"/>
<keyword evidence="1" id="KW-0472">Membrane</keyword>
<evidence type="ECO:0000313" key="3">
    <source>
        <dbReference type="Proteomes" id="UP001180840"/>
    </source>
</evidence>
<evidence type="ECO:0008006" key="4">
    <source>
        <dbReference type="Google" id="ProtNLM"/>
    </source>
</evidence>